<keyword evidence="8" id="KW-0811">Translocation</keyword>
<dbReference type="Pfam" id="PF12894">
    <property type="entry name" value="ANAPC4_WD40"/>
    <property type="match status" value="1"/>
</dbReference>
<dbReference type="InterPro" id="IPR037363">
    <property type="entry name" value="Sec13/Seh1_fam"/>
</dbReference>
<dbReference type="SUPFAM" id="SSF50978">
    <property type="entry name" value="WD40 repeat-like"/>
    <property type="match status" value="1"/>
</dbReference>
<proteinExistence type="inferred from homology"/>
<evidence type="ECO:0000256" key="5">
    <source>
        <dbReference type="ARBA" id="ARBA00022737"/>
    </source>
</evidence>
<dbReference type="SMART" id="SM00320">
    <property type="entry name" value="WD40"/>
    <property type="match status" value="6"/>
</dbReference>
<feature type="domain" description="Anaphase-promoting complex subunit 4-like WD40" evidence="12">
    <location>
        <begin position="85"/>
        <end position="154"/>
    </location>
</feature>
<feature type="repeat" description="WD" evidence="11">
    <location>
        <begin position="49"/>
        <end position="83"/>
    </location>
</feature>
<evidence type="ECO:0000256" key="6">
    <source>
        <dbReference type="ARBA" id="ARBA00022816"/>
    </source>
</evidence>
<dbReference type="Gene3D" id="2.130.10.10">
    <property type="entry name" value="YVTN repeat-like/Quinoprotein amine dehydrogenase"/>
    <property type="match status" value="1"/>
</dbReference>
<accession>A0A7S3U7G5</accession>
<keyword evidence="4 11" id="KW-0853">WD repeat</keyword>
<reference evidence="13" key="1">
    <citation type="submission" date="2021-01" db="EMBL/GenBank/DDBJ databases">
        <authorList>
            <person name="Corre E."/>
            <person name="Pelletier E."/>
            <person name="Niang G."/>
            <person name="Scheremetjew M."/>
            <person name="Finn R."/>
            <person name="Kale V."/>
            <person name="Holt S."/>
            <person name="Cochrane G."/>
            <person name="Meng A."/>
            <person name="Brown T."/>
            <person name="Cohen L."/>
        </authorList>
    </citation>
    <scope>NUCLEOTIDE SEQUENCE</scope>
    <source>
        <strain evidence="13">SPMC142</strain>
    </source>
</reference>
<organism evidence="13">
    <name type="scientific">Strombidinopsis acuminata</name>
    <dbReference type="NCBI Taxonomy" id="141414"/>
    <lineage>
        <taxon>Eukaryota</taxon>
        <taxon>Sar</taxon>
        <taxon>Alveolata</taxon>
        <taxon>Ciliophora</taxon>
        <taxon>Intramacronucleata</taxon>
        <taxon>Spirotrichea</taxon>
        <taxon>Choreotrichia</taxon>
        <taxon>Choreotrichida</taxon>
        <taxon>Strombidinopsidae</taxon>
        <taxon>Strombidinopsis</taxon>
    </lineage>
</organism>
<name>A0A7S3U7G5_9SPIT</name>
<dbReference type="GO" id="GO:0030127">
    <property type="term" value="C:COPII vesicle coat"/>
    <property type="evidence" value="ECO:0007669"/>
    <property type="project" value="TreeGrafter"/>
</dbReference>
<gene>
    <name evidence="13" type="ORF">SACU0126_LOCUS36108</name>
</gene>
<keyword evidence="9" id="KW-0906">Nuclear pore complex</keyword>
<keyword evidence="10" id="KW-0539">Nucleus</keyword>
<evidence type="ECO:0000256" key="7">
    <source>
        <dbReference type="ARBA" id="ARBA00022927"/>
    </source>
</evidence>
<dbReference type="Pfam" id="PF00400">
    <property type="entry name" value="WD40"/>
    <property type="match status" value="4"/>
</dbReference>
<sequence length="303" mass="33532">MKLVTSHEDLIHDVQLDFYGRRLATCSSDRTVKIFEGAEGFQHAQTAQLVGHNGPVWQVAWAHPKFGSILASCSYDRQVIIWKELSRNNWVQIYQHRGHDGSVNSIAWSPHEQGLCLACGSSDETISVLTSRGNGWEVTKFKAHRTGCNAVSWAPAAPINGISFTPTDEGKRLVSGGCDNQVKIWRCTADGLWEEELVLPALHTDWVRDVAWSPAPKPADALIATCSQDKKVVIWKLPKEAGQQCTYKEIAFSAPVWRVSWSVTGTILAVSCGDDVVTLWKETSTGEWESLGHVDESNHAPQQ</sequence>
<dbReference type="PANTHER" id="PTHR11024">
    <property type="entry name" value="NUCLEAR PORE COMPLEX PROTEIN SEC13 / SEH1 FAMILY MEMBER"/>
    <property type="match status" value="1"/>
</dbReference>
<keyword evidence="7" id="KW-0653">Protein transport</keyword>
<dbReference type="EMBL" id="HBIQ01113868">
    <property type="protein sequence ID" value="CAE0604341.1"/>
    <property type="molecule type" value="Transcribed_RNA"/>
</dbReference>
<evidence type="ECO:0000256" key="11">
    <source>
        <dbReference type="PROSITE-ProRule" id="PRU00221"/>
    </source>
</evidence>
<evidence type="ECO:0000259" key="12">
    <source>
        <dbReference type="Pfam" id="PF12894"/>
    </source>
</evidence>
<dbReference type="GO" id="GO:0051028">
    <property type="term" value="P:mRNA transport"/>
    <property type="evidence" value="ECO:0007669"/>
    <property type="project" value="UniProtKB-KW"/>
</dbReference>
<evidence type="ECO:0000256" key="2">
    <source>
        <dbReference type="ARBA" id="ARBA00010102"/>
    </source>
</evidence>
<dbReference type="GO" id="GO:0090114">
    <property type="term" value="P:COPII-coated vesicle budding"/>
    <property type="evidence" value="ECO:0007669"/>
    <property type="project" value="TreeGrafter"/>
</dbReference>
<dbReference type="AlphaFoldDB" id="A0A7S3U7G5"/>
<dbReference type="GO" id="GO:0005198">
    <property type="term" value="F:structural molecule activity"/>
    <property type="evidence" value="ECO:0007669"/>
    <property type="project" value="InterPro"/>
</dbReference>
<dbReference type="InterPro" id="IPR024977">
    <property type="entry name" value="Apc4-like_WD40_dom"/>
</dbReference>
<evidence type="ECO:0000256" key="3">
    <source>
        <dbReference type="ARBA" id="ARBA00022448"/>
    </source>
</evidence>
<feature type="repeat" description="WD" evidence="11">
    <location>
        <begin position="159"/>
        <end position="185"/>
    </location>
</feature>
<evidence type="ECO:0000256" key="1">
    <source>
        <dbReference type="ARBA" id="ARBA00004567"/>
    </source>
</evidence>
<evidence type="ECO:0000256" key="10">
    <source>
        <dbReference type="ARBA" id="ARBA00023242"/>
    </source>
</evidence>
<keyword evidence="3" id="KW-0813">Transport</keyword>
<feature type="repeat" description="WD" evidence="11">
    <location>
        <begin position="200"/>
        <end position="237"/>
    </location>
</feature>
<evidence type="ECO:0000313" key="13">
    <source>
        <dbReference type="EMBL" id="CAE0604341.1"/>
    </source>
</evidence>
<keyword evidence="6" id="KW-0509">mRNA transport</keyword>
<evidence type="ECO:0000256" key="4">
    <source>
        <dbReference type="ARBA" id="ARBA00022574"/>
    </source>
</evidence>
<dbReference type="PROSITE" id="PS50082">
    <property type="entry name" value="WD_REPEATS_2"/>
    <property type="match status" value="3"/>
</dbReference>
<dbReference type="InterPro" id="IPR015943">
    <property type="entry name" value="WD40/YVTN_repeat-like_dom_sf"/>
</dbReference>
<dbReference type="InterPro" id="IPR001680">
    <property type="entry name" value="WD40_rpt"/>
</dbReference>
<dbReference type="InterPro" id="IPR036322">
    <property type="entry name" value="WD40_repeat_dom_sf"/>
</dbReference>
<dbReference type="GO" id="GO:0006606">
    <property type="term" value="P:protein import into nucleus"/>
    <property type="evidence" value="ECO:0007669"/>
    <property type="project" value="TreeGrafter"/>
</dbReference>
<keyword evidence="5" id="KW-0677">Repeat</keyword>
<comment type="subcellular location">
    <subcellularLocation>
        <location evidence="1">Nucleus</location>
        <location evidence="1">Nuclear pore complex</location>
    </subcellularLocation>
</comment>
<protein>
    <recommendedName>
        <fullName evidence="12">Anaphase-promoting complex subunit 4-like WD40 domain-containing protein</fullName>
    </recommendedName>
</protein>
<evidence type="ECO:0000256" key="9">
    <source>
        <dbReference type="ARBA" id="ARBA00023132"/>
    </source>
</evidence>
<evidence type="ECO:0000256" key="8">
    <source>
        <dbReference type="ARBA" id="ARBA00023010"/>
    </source>
</evidence>
<dbReference type="GO" id="GO:0031080">
    <property type="term" value="C:nuclear pore outer ring"/>
    <property type="evidence" value="ECO:0007669"/>
    <property type="project" value="TreeGrafter"/>
</dbReference>
<dbReference type="PANTHER" id="PTHR11024:SF2">
    <property type="entry name" value="PROTEIN SEC13 HOMOLOG"/>
    <property type="match status" value="1"/>
</dbReference>
<comment type="similarity">
    <text evidence="2">Belongs to the WD repeat SEC13 family.</text>
</comment>